<keyword evidence="3" id="KW-1185">Reference proteome</keyword>
<comment type="caution">
    <text evidence="2">The sequence shown here is derived from an EMBL/GenBank/DDBJ whole genome shotgun (WGS) entry which is preliminary data.</text>
</comment>
<dbReference type="InterPro" id="IPR036249">
    <property type="entry name" value="Thioredoxin-like_sf"/>
</dbReference>
<sequence length="216" mass="23301">MKIDIYADLVCPWCWIGKHRFNQALALLGDEIPNLDIQWQPFQLEPDADTTPVPLRQALERKFGGVERTGQLLAQTQATARAEGLAMDFDQGQVRVTTLPAHRLMWLAGQHGAQDAVGEALFRAHFEHGRNLADTSVLVEAGVEGGLAAGDVEQMLASGRGLHEVQQALEQAGSLGISSVPTFVIDGRWALQGAQPPEEIAQALRQIAAQAGPKAT</sequence>
<protein>
    <submittedName>
        <fullName evidence="2">DsbA family oxidoreductase</fullName>
    </submittedName>
</protein>
<evidence type="ECO:0000313" key="3">
    <source>
        <dbReference type="Proteomes" id="UP000547058"/>
    </source>
</evidence>
<dbReference type="CDD" id="cd03024">
    <property type="entry name" value="DsbA_FrnE"/>
    <property type="match status" value="1"/>
</dbReference>
<dbReference type="AlphaFoldDB" id="A0A7W3FIT1"/>
<dbReference type="EMBL" id="JACGXS010000001">
    <property type="protein sequence ID" value="MBA8680319.1"/>
    <property type="molecule type" value="Genomic_DNA"/>
</dbReference>
<dbReference type="PANTHER" id="PTHR13887">
    <property type="entry name" value="GLUTATHIONE S-TRANSFERASE KAPPA"/>
    <property type="match status" value="1"/>
</dbReference>
<evidence type="ECO:0000259" key="1">
    <source>
        <dbReference type="Pfam" id="PF01323"/>
    </source>
</evidence>
<dbReference type="PANTHER" id="PTHR13887:SF41">
    <property type="entry name" value="THIOREDOXIN SUPERFAMILY PROTEIN"/>
    <property type="match status" value="1"/>
</dbReference>
<gene>
    <name evidence="2" type="ORF">H4O11_00640</name>
</gene>
<dbReference type="SUPFAM" id="SSF52833">
    <property type="entry name" value="Thioredoxin-like"/>
    <property type="match status" value="1"/>
</dbReference>
<organism evidence="2 3">
    <name type="scientific">Stenotrophomonas tumulicola</name>
    <dbReference type="NCBI Taxonomy" id="1685415"/>
    <lineage>
        <taxon>Bacteria</taxon>
        <taxon>Pseudomonadati</taxon>
        <taxon>Pseudomonadota</taxon>
        <taxon>Gammaproteobacteria</taxon>
        <taxon>Lysobacterales</taxon>
        <taxon>Lysobacteraceae</taxon>
        <taxon>Stenotrophomonas</taxon>
    </lineage>
</organism>
<evidence type="ECO:0000313" key="2">
    <source>
        <dbReference type="EMBL" id="MBA8680319.1"/>
    </source>
</evidence>
<reference evidence="2 3" key="1">
    <citation type="submission" date="2020-08" db="EMBL/GenBank/DDBJ databases">
        <title>Stenotrophomonas tumulicola JCM 30961.</title>
        <authorList>
            <person name="Deng Y."/>
        </authorList>
    </citation>
    <scope>NUCLEOTIDE SEQUENCE [LARGE SCALE GENOMIC DNA]</scope>
    <source>
        <strain evidence="2 3">JCM 30961</strain>
    </source>
</reference>
<feature type="domain" description="DSBA-like thioredoxin" evidence="1">
    <location>
        <begin position="3"/>
        <end position="204"/>
    </location>
</feature>
<dbReference type="RefSeq" id="WP_182337496.1">
    <property type="nucleotide sequence ID" value="NZ_JACGXS010000001.1"/>
</dbReference>
<dbReference type="InterPro" id="IPR001853">
    <property type="entry name" value="DSBA-like_thioredoxin_dom"/>
</dbReference>
<proteinExistence type="predicted"/>
<name>A0A7W3FIT1_9GAMM</name>
<dbReference type="Gene3D" id="3.40.30.10">
    <property type="entry name" value="Glutaredoxin"/>
    <property type="match status" value="1"/>
</dbReference>
<dbReference type="Pfam" id="PF01323">
    <property type="entry name" value="DSBA"/>
    <property type="match status" value="1"/>
</dbReference>
<dbReference type="GO" id="GO:0016491">
    <property type="term" value="F:oxidoreductase activity"/>
    <property type="evidence" value="ECO:0007669"/>
    <property type="project" value="InterPro"/>
</dbReference>
<accession>A0A7W3FIT1</accession>
<dbReference type="Proteomes" id="UP000547058">
    <property type="component" value="Unassembled WGS sequence"/>
</dbReference>